<accession>A0A9P6DE93</accession>
<name>A0A9P6DE93_PLEER</name>
<evidence type="ECO:0008006" key="3">
    <source>
        <dbReference type="Google" id="ProtNLM"/>
    </source>
</evidence>
<keyword evidence="2" id="KW-1185">Reference proteome</keyword>
<sequence>MRAIHLRADPELSVSELALQFFRQFNDYFAMSSLPGEWEIYKFKKEARISQETRPPFTFPAVLHEIADYLPDGTELSSLLPRLQEQDKYYHGIISVNSTSQPTTNNTEEKDVLTQLRNVYNTTIAQSRISRTPSELSISANYRRNQATKETLLLDGRYDFPNPTNTTAPPVELYNPAFSQFLADIGDPTLEVPKELIPKVAELMDLASAIYNGEETRKQTLQGPLNDVLDCALEGVTNSDATAPYPSGSQVLVNIIGRPTVVCIGEINSEFGERSTDVTTQVSFLMQRTWSLPDHDYVRERCCCPTFLVAIGGPWLGILGAVLTHKCIVQRLTDLVWLGISTSFEEQRCIRLSKLFHSLARGLCRLRDWFNTELPNFPLTVTPSHQRFFPAITSYLGASGEVFFRYLRPLERDNACVIFLAEIVQPSGCEQGQLIVVKFAARYCVEAHELLAHADMAPKLLHCGQALPGRPGLLLVAMEYLSGVAAHCLTLEQWRSYDINSNVGKIVGVLHGKGFVFGDLRTPNIMYVNGLFKLIDFDWAGKEGEARYPPFLSTGIHWPPGVQPSALITREHDMEWLRRLG</sequence>
<dbReference type="EMBL" id="MU154593">
    <property type="protein sequence ID" value="KAF9492953.1"/>
    <property type="molecule type" value="Genomic_DNA"/>
</dbReference>
<dbReference type="AlphaFoldDB" id="A0A9P6DE93"/>
<gene>
    <name evidence="1" type="ORF">BDN71DRAFT_1509053</name>
</gene>
<proteinExistence type="predicted"/>
<dbReference type="Proteomes" id="UP000807025">
    <property type="component" value="Unassembled WGS sequence"/>
</dbReference>
<protein>
    <recommendedName>
        <fullName evidence="3">Protein kinase domain-containing protein</fullName>
    </recommendedName>
</protein>
<evidence type="ECO:0000313" key="1">
    <source>
        <dbReference type="EMBL" id="KAF9492953.1"/>
    </source>
</evidence>
<reference evidence="1" key="1">
    <citation type="submission" date="2020-11" db="EMBL/GenBank/DDBJ databases">
        <authorList>
            <consortium name="DOE Joint Genome Institute"/>
            <person name="Ahrendt S."/>
            <person name="Riley R."/>
            <person name="Andreopoulos W."/>
            <person name="Labutti K."/>
            <person name="Pangilinan J."/>
            <person name="Ruiz-Duenas F.J."/>
            <person name="Barrasa J.M."/>
            <person name="Sanchez-Garcia M."/>
            <person name="Camarero S."/>
            <person name="Miyauchi S."/>
            <person name="Serrano A."/>
            <person name="Linde D."/>
            <person name="Babiker R."/>
            <person name="Drula E."/>
            <person name="Ayuso-Fernandez I."/>
            <person name="Pacheco R."/>
            <person name="Padilla G."/>
            <person name="Ferreira P."/>
            <person name="Barriuso J."/>
            <person name="Kellner H."/>
            <person name="Castanera R."/>
            <person name="Alfaro M."/>
            <person name="Ramirez L."/>
            <person name="Pisabarro A.G."/>
            <person name="Kuo A."/>
            <person name="Tritt A."/>
            <person name="Lipzen A."/>
            <person name="He G."/>
            <person name="Yan M."/>
            <person name="Ng V."/>
            <person name="Cullen D."/>
            <person name="Martin F."/>
            <person name="Rosso M.-N."/>
            <person name="Henrissat B."/>
            <person name="Hibbett D."/>
            <person name="Martinez A.T."/>
            <person name="Grigoriev I.V."/>
        </authorList>
    </citation>
    <scope>NUCLEOTIDE SEQUENCE</scope>
    <source>
        <strain evidence="1">ATCC 90797</strain>
    </source>
</reference>
<dbReference type="Gene3D" id="1.10.510.10">
    <property type="entry name" value="Transferase(Phosphotransferase) domain 1"/>
    <property type="match status" value="1"/>
</dbReference>
<dbReference type="InterPro" id="IPR011009">
    <property type="entry name" value="Kinase-like_dom_sf"/>
</dbReference>
<dbReference type="SUPFAM" id="SSF56112">
    <property type="entry name" value="Protein kinase-like (PK-like)"/>
    <property type="match status" value="1"/>
</dbReference>
<dbReference type="OrthoDB" id="4062651at2759"/>
<evidence type="ECO:0000313" key="2">
    <source>
        <dbReference type="Proteomes" id="UP000807025"/>
    </source>
</evidence>
<organism evidence="1 2">
    <name type="scientific">Pleurotus eryngii</name>
    <name type="common">Boletus of the steppes</name>
    <dbReference type="NCBI Taxonomy" id="5323"/>
    <lineage>
        <taxon>Eukaryota</taxon>
        <taxon>Fungi</taxon>
        <taxon>Dikarya</taxon>
        <taxon>Basidiomycota</taxon>
        <taxon>Agaricomycotina</taxon>
        <taxon>Agaricomycetes</taxon>
        <taxon>Agaricomycetidae</taxon>
        <taxon>Agaricales</taxon>
        <taxon>Pleurotineae</taxon>
        <taxon>Pleurotaceae</taxon>
        <taxon>Pleurotus</taxon>
    </lineage>
</organism>
<comment type="caution">
    <text evidence="1">The sequence shown here is derived from an EMBL/GenBank/DDBJ whole genome shotgun (WGS) entry which is preliminary data.</text>
</comment>